<dbReference type="EMBL" id="QXFT01001333">
    <property type="protein sequence ID" value="KAE9321638.1"/>
    <property type="molecule type" value="Genomic_DNA"/>
</dbReference>
<sequence>MSPSPLLGLVVPGEGSAALALSKAQPLCFQMSEYQTACERILSRLQNLLVELQSMEREDQLPTAELLDSYAVVVTRYLRFLQLNHSKSLIHRVVKNAAVTEELQQLNDNVAELFLKLLDVDATSWEAQWRADRFVQDAVLSAALSDTSVCFREFQSPRAQMEALLTLKFELETRSARHEEEDLKRMKSLVEKIEKVSRMTDTTLPSWFMPDYEVKLQSKSFARGCLGSVYYGAWGKEPKVVVKRFCVDESGMDESIWLKIEKDMAVLFELEHPNIVELIGASHIGVPPYLIYKDAVNGNLRSFLARSERNKRQMWRLLYEAALGLRYLHQKGVVHGNLKLNNILVASNDRAVLSDFGLTENMGVLRKAGIIPLLIALLSDDDTQKLLSIRALGQLAADVDSCETMTQLGAIDLLLSILRALGDAQKEHSVWALGRLTISTVCCKLIVKKGAIPLLVQSLHANSGAARFHGTCGLGNLVLVCKENRNAVIAHGAIPRLVELLQSDNARLKTRVVCTLANLTVDSTNRGLLVQAEVITAFVSLLQGGSEYHKGQATRALGNLALDECHIDAVVCAGAVPFIVNLLQSRSRNEAARALANLSFKPQSRNVIVNEGAIEPLVELLRVGTDNMKELAARALANLALDGDGRRAIANPEAIGLFVGQLVFGSATEEYHSARALANLAVDEEHHEEILRAGAVPHFVAMLKGDADNLKNQAALAFANLTTSAESRNIVANADAVLPLVALLRDGNGSQRNHALRALANIAVDKCRVGIIKEAGAIPLFAELLRSGSEKQKYHAARALGSMGAMGDSRGEITRSGAIAPLVELLRDGTANQKAEAFKTYLQLKHSIIYQTLK</sequence>
<dbReference type="InterPro" id="IPR000225">
    <property type="entry name" value="Armadillo"/>
</dbReference>
<dbReference type="AlphaFoldDB" id="A0A6A4ECD5"/>
<dbReference type="Pfam" id="PF25598">
    <property type="entry name" value="ARM_PUB"/>
    <property type="match status" value="1"/>
</dbReference>
<dbReference type="GO" id="GO:0004672">
    <property type="term" value="F:protein kinase activity"/>
    <property type="evidence" value="ECO:0007669"/>
    <property type="project" value="InterPro"/>
</dbReference>
<dbReference type="InterPro" id="IPR000719">
    <property type="entry name" value="Prot_kinase_dom"/>
</dbReference>
<dbReference type="SUPFAM" id="SSF56112">
    <property type="entry name" value="Protein kinase-like (PK-like)"/>
    <property type="match status" value="1"/>
</dbReference>
<organism evidence="3 4">
    <name type="scientific">Phytophthora rubi</name>
    <dbReference type="NCBI Taxonomy" id="129364"/>
    <lineage>
        <taxon>Eukaryota</taxon>
        <taxon>Sar</taxon>
        <taxon>Stramenopiles</taxon>
        <taxon>Oomycota</taxon>
        <taxon>Peronosporomycetes</taxon>
        <taxon>Peronosporales</taxon>
        <taxon>Peronosporaceae</taxon>
        <taxon>Phytophthora</taxon>
    </lineage>
</organism>
<dbReference type="InterPro" id="IPR016024">
    <property type="entry name" value="ARM-type_fold"/>
</dbReference>
<evidence type="ECO:0000259" key="2">
    <source>
        <dbReference type="PROSITE" id="PS50011"/>
    </source>
</evidence>
<evidence type="ECO:0000313" key="3">
    <source>
        <dbReference type="EMBL" id="KAE9321638.1"/>
    </source>
</evidence>
<dbReference type="InterPro" id="IPR011989">
    <property type="entry name" value="ARM-like"/>
</dbReference>
<feature type="repeat" description="ARM" evidence="1">
    <location>
        <begin position="694"/>
        <end position="736"/>
    </location>
</feature>
<accession>A0A6A4ECD5</accession>
<evidence type="ECO:0000313" key="4">
    <source>
        <dbReference type="Proteomes" id="UP000434957"/>
    </source>
</evidence>
<feature type="domain" description="Protein kinase" evidence="2">
    <location>
        <begin position="215"/>
        <end position="521"/>
    </location>
</feature>
<dbReference type="SMART" id="SM00185">
    <property type="entry name" value="ARM"/>
    <property type="match status" value="10"/>
</dbReference>
<feature type="repeat" description="ARM" evidence="1">
    <location>
        <begin position="612"/>
        <end position="654"/>
    </location>
</feature>
<evidence type="ECO:0000256" key="1">
    <source>
        <dbReference type="PROSITE-ProRule" id="PRU00259"/>
    </source>
</evidence>
<keyword evidence="4" id="KW-1185">Reference proteome</keyword>
<dbReference type="PANTHER" id="PTHR23315">
    <property type="entry name" value="U BOX DOMAIN-CONTAINING"/>
    <property type="match status" value="1"/>
</dbReference>
<comment type="caution">
    <text evidence="3">The sequence shown here is derived from an EMBL/GenBank/DDBJ whole genome shotgun (WGS) entry which is preliminary data.</text>
</comment>
<protein>
    <recommendedName>
        <fullName evidence="2">Protein kinase domain-containing protein</fullName>
    </recommendedName>
</protein>
<dbReference type="Gene3D" id="1.25.10.10">
    <property type="entry name" value="Leucine-rich Repeat Variant"/>
    <property type="match status" value="2"/>
</dbReference>
<feature type="repeat" description="ARM" evidence="1">
    <location>
        <begin position="492"/>
        <end position="534"/>
    </location>
</feature>
<name>A0A6A4ECD5_9STRA</name>
<dbReference type="PROSITE" id="PS50011">
    <property type="entry name" value="PROTEIN_KINASE_DOM"/>
    <property type="match status" value="1"/>
</dbReference>
<proteinExistence type="predicted"/>
<dbReference type="PROSITE" id="PS50176">
    <property type="entry name" value="ARM_REPEAT"/>
    <property type="match status" value="4"/>
</dbReference>
<dbReference type="PANTHER" id="PTHR23315:SF7">
    <property type="entry name" value="U-BOX DOMAIN-CONTAINING PROTEIN 4"/>
    <property type="match status" value="1"/>
</dbReference>
<reference evidence="3 4" key="1">
    <citation type="submission" date="2018-08" db="EMBL/GenBank/DDBJ databases">
        <title>Genomic investigation of the strawberry pathogen Phytophthora fragariae indicates pathogenicity is determined by transcriptional variation in three key races.</title>
        <authorList>
            <person name="Adams T.M."/>
            <person name="Armitage A.D."/>
            <person name="Sobczyk M.K."/>
            <person name="Bates H.J."/>
            <person name="Dunwell J.M."/>
            <person name="Nellist C.F."/>
            <person name="Harrison R.J."/>
        </authorList>
    </citation>
    <scope>NUCLEOTIDE SEQUENCE [LARGE SCALE GENOMIC DNA]</scope>
    <source>
        <strain evidence="3 4">SCRP333</strain>
    </source>
</reference>
<dbReference type="SUPFAM" id="SSF48371">
    <property type="entry name" value="ARM repeat"/>
    <property type="match status" value="2"/>
</dbReference>
<dbReference type="InterPro" id="IPR058678">
    <property type="entry name" value="ARM_PUB"/>
</dbReference>
<dbReference type="InterPro" id="IPR001245">
    <property type="entry name" value="Ser-Thr/Tyr_kinase_cat_dom"/>
</dbReference>
<dbReference type="GO" id="GO:0005524">
    <property type="term" value="F:ATP binding"/>
    <property type="evidence" value="ECO:0007669"/>
    <property type="project" value="InterPro"/>
</dbReference>
<dbReference type="Gene3D" id="1.10.510.10">
    <property type="entry name" value="Transferase(Phosphotransferase) domain 1"/>
    <property type="match status" value="1"/>
</dbReference>
<gene>
    <name evidence="3" type="ORF">PR003_g17422</name>
</gene>
<dbReference type="Pfam" id="PF07714">
    <property type="entry name" value="PK_Tyr_Ser-Thr"/>
    <property type="match status" value="1"/>
</dbReference>
<dbReference type="Proteomes" id="UP000434957">
    <property type="component" value="Unassembled WGS sequence"/>
</dbReference>
<feature type="repeat" description="ARM" evidence="1">
    <location>
        <begin position="574"/>
        <end position="613"/>
    </location>
</feature>
<dbReference type="CDD" id="cd00180">
    <property type="entry name" value="PKc"/>
    <property type="match status" value="1"/>
</dbReference>
<dbReference type="InterPro" id="IPR011009">
    <property type="entry name" value="Kinase-like_dom_sf"/>
</dbReference>